<comment type="caution">
    <text evidence="3">The sequence shown here is derived from an EMBL/GenBank/DDBJ whole genome shotgun (WGS) entry which is preliminary data.</text>
</comment>
<dbReference type="EMBL" id="JAHUZN010000013">
    <property type="protein sequence ID" value="KAG8473862.1"/>
    <property type="molecule type" value="Genomic_DNA"/>
</dbReference>
<evidence type="ECO:0000259" key="2">
    <source>
        <dbReference type="Pfam" id="PF24747"/>
    </source>
</evidence>
<feature type="region of interest" description="Disordered" evidence="1">
    <location>
        <begin position="18"/>
        <end position="57"/>
    </location>
</feature>
<dbReference type="AlphaFoldDB" id="A0A8J5Y5R8"/>
<dbReference type="InterPro" id="IPR056440">
    <property type="entry name" value="Zn-ribbon_GIR1"/>
</dbReference>
<dbReference type="Pfam" id="PF24747">
    <property type="entry name" value="Zn-ribbon_GIR1"/>
    <property type="match status" value="3"/>
</dbReference>
<feature type="domain" description="GIR1-like zinc ribbon" evidence="2">
    <location>
        <begin position="378"/>
        <end position="412"/>
    </location>
</feature>
<sequence length="427" mass="47614">MQESSLDDVRSSNTSLISSANDTMKNCSNINQTANHNKEYRQGNYRRRSLTETGEEENRRNIYLNLELTPIGSPPKDCLSTNQCLDTSSTSPTATSRMLPNQQDSSGEEVEFSNTTPEEPSLVVMGCSHCFMYVMACEINPKCANCRTTDYLVDVIHDNPPKKPRNSPMDDVRSSNTSLISSANVIVKNCTNINQSAKHNEEPRQGVARKRSLTETGEEENGRSIDLNVELTPTGQAPKDRLSTNRSSEISSTSLSETSRMLLNQQDSSGEEVEFSNATPEEPPLVAMGCTRCLVFVLTSETNPKCVNCQTPDHLIDVLHYNPPKKPKHSPLFFSNSNQWPLKSLKSLILLNSLKLSKRVLWMMLDLAILLLSLEESSLVVMGCSRCLMYVTACEIDIKCANCQTSDHLFDVIHNNPLRNQGMFSLF</sequence>
<feature type="compositionally biased region" description="Polar residues" evidence="1">
    <location>
        <begin position="18"/>
        <end position="35"/>
    </location>
</feature>
<feature type="compositionally biased region" description="Polar residues" evidence="1">
    <location>
        <begin position="83"/>
        <end position="105"/>
    </location>
</feature>
<dbReference type="PANTHER" id="PTHR33177:SF77">
    <property type="entry name" value="LITAF DOMAIN-CONTAINING PROTEIN"/>
    <property type="match status" value="1"/>
</dbReference>
<evidence type="ECO:0000313" key="3">
    <source>
        <dbReference type="EMBL" id="KAG8473862.1"/>
    </source>
</evidence>
<dbReference type="PANTHER" id="PTHR33177">
    <property type="entry name" value="PUTATIVE-RELATED"/>
    <property type="match status" value="1"/>
</dbReference>
<evidence type="ECO:0000256" key="1">
    <source>
        <dbReference type="SAM" id="MobiDB-lite"/>
    </source>
</evidence>
<accession>A0A8J5Y5R8</accession>
<dbReference type="Proteomes" id="UP000701853">
    <property type="component" value="Chromosome 13"/>
</dbReference>
<reference evidence="3 4" key="1">
    <citation type="journal article" date="2021" name="bioRxiv">
        <title>The Gossypium anomalum genome as a resource for cotton improvement and evolutionary analysis of hybrid incompatibility.</title>
        <authorList>
            <person name="Grover C.E."/>
            <person name="Yuan D."/>
            <person name="Arick M.A."/>
            <person name="Miller E.R."/>
            <person name="Hu G."/>
            <person name="Peterson D.G."/>
            <person name="Wendel J.F."/>
            <person name="Udall J.A."/>
        </authorList>
    </citation>
    <scope>NUCLEOTIDE SEQUENCE [LARGE SCALE GENOMIC DNA]</scope>
    <source>
        <strain evidence="3">JFW-Udall</strain>
        <tissue evidence="3">Leaf</tissue>
    </source>
</reference>
<gene>
    <name evidence="3" type="ORF">CXB51_035880</name>
</gene>
<name>A0A8J5Y5R8_9ROSI</name>
<feature type="compositionally biased region" description="Low complexity" evidence="1">
    <location>
        <begin position="244"/>
        <end position="257"/>
    </location>
</feature>
<keyword evidence="4" id="KW-1185">Reference proteome</keyword>
<feature type="domain" description="GIR1-like zinc ribbon" evidence="2">
    <location>
        <begin position="121"/>
        <end position="154"/>
    </location>
</feature>
<feature type="region of interest" description="Disordered" evidence="1">
    <location>
        <begin position="83"/>
        <end position="117"/>
    </location>
</feature>
<feature type="domain" description="GIR1-like zinc ribbon" evidence="2">
    <location>
        <begin position="285"/>
        <end position="320"/>
    </location>
</feature>
<dbReference type="OrthoDB" id="1464951at2759"/>
<dbReference type="InterPro" id="IPR055281">
    <property type="entry name" value="GIR1-2/SIED1"/>
</dbReference>
<protein>
    <recommendedName>
        <fullName evidence="2">GIR1-like zinc ribbon domain-containing protein</fullName>
    </recommendedName>
</protein>
<evidence type="ECO:0000313" key="4">
    <source>
        <dbReference type="Proteomes" id="UP000701853"/>
    </source>
</evidence>
<organism evidence="3 4">
    <name type="scientific">Gossypium anomalum</name>
    <dbReference type="NCBI Taxonomy" id="47600"/>
    <lineage>
        <taxon>Eukaryota</taxon>
        <taxon>Viridiplantae</taxon>
        <taxon>Streptophyta</taxon>
        <taxon>Embryophyta</taxon>
        <taxon>Tracheophyta</taxon>
        <taxon>Spermatophyta</taxon>
        <taxon>Magnoliopsida</taxon>
        <taxon>eudicotyledons</taxon>
        <taxon>Gunneridae</taxon>
        <taxon>Pentapetalae</taxon>
        <taxon>rosids</taxon>
        <taxon>malvids</taxon>
        <taxon>Malvales</taxon>
        <taxon>Malvaceae</taxon>
        <taxon>Malvoideae</taxon>
        <taxon>Gossypium</taxon>
    </lineage>
</organism>
<feature type="region of interest" description="Disordered" evidence="1">
    <location>
        <begin position="197"/>
        <end position="257"/>
    </location>
</feature>
<proteinExistence type="predicted"/>